<dbReference type="InterPro" id="IPR004910">
    <property type="entry name" value="Yippee/Mis18/Cereblon"/>
</dbReference>
<dbReference type="InterPro" id="IPR039058">
    <property type="entry name" value="Yippee_fam"/>
</dbReference>
<dbReference type="AlphaFoldDB" id="A0AAV0KT84"/>
<dbReference type="InterPro" id="IPR034751">
    <property type="entry name" value="Yippee"/>
</dbReference>
<gene>
    <name evidence="6" type="ORF">LITE_LOCUS19855</name>
</gene>
<evidence type="ECO:0000313" key="7">
    <source>
        <dbReference type="Proteomes" id="UP001154282"/>
    </source>
</evidence>
<proteinExistence type="inferred from homology"/>
<feature type="domain" description="Yippee" evidence="5">
    <location>
        <begin position="1"/>
        <end position="79"/>
    </location>
</feature>
<dbReference type="EMBL" id="CAMGYJ010000005">
    <property type="protein sequence ID" value="CAI0424226.1"/>
    <property type="molecule type" value="Genomic_DNA"/>
</dbReference>
<evidence type="ECO:0000256" key="2">
    <source>
        <dbReference type="ARBA" id="ARBA00022723"/>
    </source>
</evidence>
<evidence type="ECO:0000259" key="5">
    <source>
        <dbReference type="PROSITE" id="PS51792"/>
    </source>
</evidence>
<keyword evidence="2" id="KW-0479">Metal-binding</keyword>
<dbReference type="GO" id="GO:0046872">
    <property type="term" value="F:metal ion binding"/>
    <property type="evidence" value="ECO:0007669"/>
    <property type="project" value="UniProtKB-KW"/>
</dbReference>
<keyword evidence="3" id="KW-0862">Zinc</keyword>
<dbReference type="PANTHER" id="PTHR13848">
    <property type="entry name" value="PROTEIN YIPPEE-LIKE CG15309-RELATED"/>
    <property type="match status" value="1"/>
</dbReference>
<sequence length="79" mass="9050">MFAITVPSIMVSWFVHDDSVNVMVGEKEERNMLTGMHTVVDIFCVGCGSIVGWKYEAAHEESQQYKVGKFILERWQLLP</sequence>
<evidence type="ECO:0000256" key="3">
    <source>
        <dbReference type="ARBA" id="ARBA00022833"/>
    </source>
</evidence>
<protein>
    <recommendedName>
        <fullName evidence="4">Protein yippee-like</fullName>
    </recommendedName>
</protein>
<evidence type="ECO:0000256" key="4">
    <source>
        <dbReference type="RuleBase" id="RU110713"/>
    </source>
</evidence>
<organism evidence="6 7">
    <name type="scientific">Linum tenue</name>
    <dbReference type="NCBI Taxonomy" id="586396"/>
    <lineage>
        <taxon>Eukaryota</taxon>
        <taxon>Viridiplantae</taxon>
        <taxon>Streptophyta</taxon>
        <taxon>Embryophyta</taxon>
        <taxon>Tracheophyta</taxon>
        <taxon>Spermatophyta</taxon>
        <taxon>Magnoliopsida</taxon>
        <taxon>eudicotyledons</taxon>
        <taxon>Gunneridae</taxon>
        <taxon>Pentapetalae</taxon>
        <taxon>rosids</taxon>
        <taxon>fabids</taxon>
        <taxon>Malpighiales</taxon>
        <taxon>Linaceae</taxon>
        <taxon>Linum</taxon>
    </lineage>
</organism>
<name>A0AAV0KT84_9ROSI</name>
<reference evidence="6" key="1">
    <citation type="submission" date="2022-08" db="EMBL/GenBank/DDBJ databases">
        <authorList>
            <person name="Gutierrez-Valencia J."/>
        </authorList>
    </citation>
    <scope>NUCLEOTIDE SEQUENCE</scope>
</reference>
<dbReference type="Pfam" id="PF03226">
    <property type="entry name" value="Yippee-Mis18"/>
    <property type="match status" value="1"/>
</dbReference>
<dbReference type="Proteomes" id="UP001154282">
    <property type="component" value="Unassembled WGS sequence"/>
</dbReference>
<comment type="caution">
    <text evidence="6">The sequence shown here is derived from an EMBL/GenBank/DDBJ whole genome shotgun (WGS) entry which is preliminary data.</text>
</comment>
<evidence type="ECO:0000313" key="6">
    <source>
        <dbReference type="EMBL" id="CAI0424226.1"/>
    </source>
</evidence>
<keyword evidence="7" id="KW-1185">Reference proteome</keyword>
<comment type="similarity">
    <text evidence="1 4">Belongs to the yippee family.</text>
</comment>
<evidence type="ECO:0000256" key="1">
    <source>
        <dbReference type="ARBA" id="ARBA00005613"/>
    </source>
</evidence>
<dbReference type="PROSITE" id="PS51792">
    <property type="entry name" value="YIPPEE"/>
    <property type="match status" value="1"/>
</dbReference>
<accession>A0AAV0KT84</accession>